<reference evidence="2 3" key="1">
    <citation type="journal article" date="2015" name="Proc. Natl. Acad. Sci. U.S.A.">
        <title>The resurrection genome of Boea hygrometrica: A blueprint for survival of dehydration.</title>
        <authorList>
            <person name="Xiao L."/>
            <person name="Yang G."/>
            <person name="Zhang L."/>
            <person name="Yang X."/>
            <person name="Zhao S."/>
            <person name="Ji Z."/>
            <person name="Zhou Q."/>
            <person name="Hu M."/>
            <person name="Wang Y."/>
            <person name="Chen M."/>
            <person name="Xu Y."/>
            <person name="Jin H."/>
            <person name="Xiao X."/>
            <person name="Hu G."/>
            <person name="Bao F."/>
            <person name="Hu Y."/>
            <person name="Wan P."/>
            <person name="Li L."/>
            <person name="Deng X."/>
            <person name="Kuang T."/>
            <person name="Xiang C."/>
            <person name="Zhu J.K."/>
            <person name="Oliver M.J."/>
            <person name="He Y."/>
        </authorList>
    </citation>
    <scope>NUCLEOTIDE SEQUENCE [LARGE SCALE GENOMIC DNA]</scope>
    <source>
        <strain evidence="3">cv. XS01</strain>
    </source>
</reference>
<name>A0A2Z7AXZ6_9LAMI</name>
<accession>A0A2Z7AXZ6</accession>
<feature type="region of interest" description="Disordered" evidence="1">
    <location>
        <begin position="1"/>
        <end position="52"/>
    </location>
</feature>
<keyword evidence="3" id="KW-1185">Reference proteome</keyword>
<protein>
    <submittedName>
        <fullName evidence="2">Paired amphipathic helix protein Sin3-like 2-like</fullName>
    </submittedName>
</protein>
<evidence type="ECO:0000313" key="3">
    <source>
        <dbReference type="Proteomes" id="UP000250235"/>
    </source>
</evidence>
<evidence type="ECO:0000313" key="2">
    <source>
        <dbReference type="EMBL" id="KZV26761.1"/>
    </source>
</evidence>
<organism evidence="2 3">
    <name type="scientific">Dorcoceras hygrometricum</name>
    <dbReference type="NCBI Taxonomy" id="472368"/>
    <lineage>
        <taxon>Eukaryota</taxon>
        <taxon>Viridiplantae</taxon>
        <taxon>Streptophyta</taxon>
        <taxon>Embryophyta</taxon>
        <taxon>Tracheophyta</taxon>
        <taxon>Spermatophyta</taxon>
        <taxon>Magnoliopsida</taxon>
        <taxon>eudicotyledons</taxon>
        <taxon>Gunneridae</taxon>
        <taxon>Pentapetalae</taxon>
        <taxon>asterids</taxon>
        <taxon>lamiids</taxon>
        <taxon>Lamiales</taxon>
        <taxon>Gesneriaceae</taxon>
        <taxon>Didymocarpoideae</taxon>
        <taxon>Trichosporeae</taxon>
        <taxon>Loxocarpinae</taxon>
        <taxon>Dorcoceras</taxon>
    </lineage>
</organism>
<dbReference type="AlphaFoldDB" id="A0A2Z7AXZ6"/>
<sequence length="143" mass="15989">MNNTSVRTGPDQLRADTAYRPDQMRADTSRSEANETSWEKSAQKPAETNQLDEELVDNAQAGTVQYRTIFKCRSAQEQKEQLNATSSDEQSSLNIRYMFKVSNGCRAFNEKSSKSKPAIALNDKGQGTALSELYNGYNFVFNG</sequence>
<proteinExistence type="predicted"/>
<dbReference type="EMBL" id="KV011159">
    <property type="protein sequence ID" value="KZV26761.1"/>
    <property type="molecule type" value="Genomic_DNA"/>
</dbReference>
<feature type="compositionally biased region" description="Basic and acidic residues" evidence="1">
    <location>
        <begin position="13"/>
        <end position="42"/>
    </location>
</feature>
<evidence type="ECO:0000256" key="1">
    <source>
        <dbReference type="SAM" id="MobiDB-lite"/>
    </source>
</evidence>
<dbReference type="Proteomes" id="UP000250235">
    <property type="component" value="Unassembled WGS sequence"/>
</dbReference>
<gene>
    <name evidence="2" type="ORF">F511_31749</name>
</gene>